<dbReference type="EMBL" id="CP051680">
    <property type="protein sequence ID" value="QJD85211.1"/>
    <property type="molecule type" value="Genomic_DNA"/>
</dbReference>
<dbReference type="Gene3D" id="3.90.550.10">
    <property type="entry name" value="Spore Coat Polysaccharide Biosynthesis Protein SpsA, Chain A"/>
    <property type="match status" value="1"/>
</dbReference>
<dbReference type="PANTHER" id="PTHR22916:SF3">
    <property type="entry name" value="UDP-GLCNAC:BETAGAL BETA-1,3-N-ACETYLGLUCOSAMINYLTRANSFERASE-LIKE PROTEIN 1"/>
    <property type="match status" value="1"/>
</dbReference>
<gene>
    <name evidence="3" type="ORF">HH215_19890</name>
</gene>
<dbReference type="SUPFAM" id="SSF53448">
    <property type="entry name" value="Nucleotide-diphospho-sugar transferases"/>
    <property type="match status" value="1"/>
</dbReference>
<comment type="similarity">
    <text evidence="1">Belongs to the glycosyltransferase 2 family.</text>
</comment>
<dbReference type="KEGG" id="cheb:HH215_19890"/>
<dbReference type="InterPro" id="IPR029044">
    <property type="entry name" value="Nucleotide-diphossugar_trans"/>
</dbReference>
<evidence type="ECO:0000259" key="2">
    <source>
        <dbReference type="Pfam" id="PF00535"/>
    </source>
</evidence>
<sequence length="368" mass="42120">MLPKITIVTACYNSERYIEDTIRSVAKQTYPNIEYIIVDGYSKDRTLEIVDQHRGVISIVISEEDNGIYDAFNKGVQASTGEIVYFLGSDDYLADSDVIKDVVNFFIETNAVLVYGNVHLNEAPDANAPFRKIGRVYTVNDFKQGHMPHHAGVFVRRELFDEVGLFNTGYQISGDFDFVLRCFMNSSYTTRYFKRSINVFREGGVSSNIRTKRKSLSETFDIVNKHFGIDMSPTITNIMINEYYKRWLTQSILTNRDITAVLKEMGSNKVAVFGTLLLSTILVTDMKKQGIQVQVLLDNDPERQDYLVNGLHIYSPDWLIQHPGEYDAVLIAIESDSDQIVKQQLEQLLNSHKKTIITWKELIEKSYL</sequence>
<organism evidence="3 4">
    <name type="scientific">Cohnella herbarum</name>
    <dbReference type="NCBI Taxonomy" id="2728023"/>
    <lineage>
        <taxon>Bacteria</taxon>
        <taxon>Bacillati</taxon>
        <taxon>Bacillota</taxon>
        <taxon>Bacilli</taxon>
        <taxon>Bacillales</taxon>
        <taxon>Paenibacillaceae</taxon>
        <taxon>Cohnella</taxon>
    </lineage>
</organism>
<keyword evidence="3" id="KW-0808">Transferase</keyword>
<dbReference type="Proteomes" id="UP000502248">
    <property type="component" value="Chromosome"/>
</dbReference>
<feature type="domain" description="Glycosyltransferase 2-like" evidence="2">
    <location>
        <begin position="6"/>
        <end position="163"/>
    </location>
</feature>
<dbReference type="InterPro" id="IPR001173">
    <property type="entry name" value="Glyco_trans_2-like"/>
</dbReference>
<accession>A0A7Z2VL00</accession>
<protein>
    <submittedName>
        <fullName evidence="3">Glycosyltransferase</fullName>
    </submittedName>
</protein>
<dbReference type="GO" id="GO:0016758">
    <property type="term" value="F:hexosyltransferase activity"/>
    <property type="evidence" value="ECO:0007669"/>
    <property type="project" value="UniProtKB-ARBA"/>
</dbReference>
<evidence type="ECO:0000313" key="4">
    <source>
        <dbReference type="Proteomes" id="UP000502248"/>
    </source>
</evidence>
<dbReference type="RefSeq" id="WP_169281476.1">
    <property type="nucleotide sequence ID" value="NZ_CP051680.1"/>
</dbReference>
<dbReference type="Pfam" id="PF00535">
    <property type="entry name" value="Glycos_transf_2"/>
    <property type="match status" value="1"/>
</dbReference>
<dbReference type="CDD" id="cd06433">
    <property type="entry name" value="GT_2_WfgS_like"/>
    <property type="match status" value="1"/>
</dbReference>
<evidence type="ECO:0000313" key="3">
    <source>
        <dbReference type="EMBL" id="QJD85211.1"/>
    </source>
</evidence>
<keyword evidence="4" id="KW-1185">Reference proteome</keyword>
<evidence type="ECO:0000256" key="1">
    <source>
        <dbReference type="ARBA" id="ARBA00006739"/>
    </source>
</evidence>
<dbReference type="PANTHER" id="PTHR22916">
    <property type="entry name" value="GLYCOSYLTRANSFERASE"/>
    <property type="match status" value="1"/>
</dbReference>
<name>A0A7Z2VL00_9BACL</name>
<dbReference type="AlphaFoldDB" id="A0A7Z2VL00"/>
<reference evidence="3 4" key="1">
    <citation type="submission" date="2020-04" db="EMBL/GenBank/DDBJ databases">
        <title>Genome sequencing of novel species.</title>
        <authorList>
            <person name="Heo J."/>
            <person name="Kim S.-J."/>
            <person name="Kim J.-S."/>
            <person name="Hong S.-B."/>
            <person name="Kwon S.-W."/>
        </authorList>
    </citation>
    <scope>NUCLEOTIDE SEQUENCE [LARGE SCALE GENOMIC DNA]</scope>
    <source>
        <strain evidence="3 4">MFER-1</strain>
    </source>
</reference>
<proteinExistence type="inferred from homology"/>